<organism evidence="1 2">
    <name type="scientific">Glossina pallidipes</name>
    <name type="common">Tsetse fly</name>
    <dbReference type="NCBI Taxonomy" id="7398"/>
    <lineage>
        <taxon>Eukaryota</taxon>
        <taxon>Metazoa</taxon>
        <taxon>Ecdysozoa</taxon>
        <taxon>Arthropoda</taxon>
        <taxon>Hexapoda</taxon>
        <taxon>Insecta</taxon>
        <taxon>Pterygota</taxon>
        <taxon>Neoptera</taxon>
        <taxon>Endopterygota</taxon>
        <taxon>Diptera</taxon>
        <taxon>Brachycera</taxon>
        <taxon>Muscomorpha</taxon>
        <taxon>Hippoboscoidea</taxon>
        <taxon>Glossinidae</taxon>
        <taxon>Glossina</taxon>
    </lineage>
</organism>
<evidence type="ECO:0000313" key="2">
    <source>
        <dbReference type="Proteomes" id="UP000092445"/>
    </source>
</evidence>
<evidence type="ECO:0000313" key="1">
    <source>
        <dbReference type="EnsemblMetazoa" id="GPAI013173-PA"/>
    </source>
</evidence>
<reference evidence="2" key="1">
    <citation type="submission" date="2014-03" db="EMBL/GenBank/DDBJ databases">
        <authorList>
            <person name="Aksoy S."/>
            <person name="Warren W."/>
            <person name="Wilson R.K."/>
        </authorList>
    </citation>
    <scope>NUCLEOTIDE SEQUENCE [LARGE SCALE GENOMIC DNA]</scope>
    <source>
        <strain evidence="2">IAEA</strain>
    </source>
</reference>
<dbReference type="Proteomes" id="UP000092445">
    <property type="component" value="Unassembled WGS sequence"/>
</dbReference>
<sequence>MGGLTGGLSLCLQINPTRFCYGRGCLFLHPEAYDAQFKRGQDEDRTSRLNEMSTLDTMKTSDNKAFDECHSDKLFGRHRPIVVCVVDAHDDVDDDDDDDVDNSIKQRDIYKSVHQIKQ</sequence>
<accession>A0A1A9ZFQ0</accession>
<dbReference type="AlphaFoldDB" id="A0A1A9ZFQ0"/>
<reference evidence="1" key="2">
    <citation type="submission" date="2020-05" db="UniProtKB">
        <authorList>
            <consortium name="EnsemblMetazoa"/>
        </authorList>
    </citation>
    <scope>IDENTIFICATION</scope>
    <source>
        <strain evidence="1">IAEA</strain>
    </source>
</reference>
<dbReference type="VEuPathDB" id="VectorBase:GPAI013173"/>
<name>A0A1A9ZFQ0_GLOPL</name>
<protein>
    <submittedName>
        <fullName evidence="1">Uncharacterized protein</fullName>
    </submittedName>
</protein>
<keyword evidence="2" id="KW-1185">Reference proteome</keyword>
<proteinExistence type="predicted"/>
<dbReference type="EnsemblMetazoa" id="GPAI013173-RA">
    <property type="protein sequence ID" value="GPAI013173-PA"/>
    <property type="gene ID" value="GPAI013173"/>
</dbReference>